<dbReference type="AlphaFoldDB" id="A0A7R9E346"/>
<reference evidence="2" key="1">
    <citation type="submission" date="2020-11" db="EMBL/GenBank/DDBJ databases">
        <authorList>
            <person name="Tran Van P."/>
        </authorList>
    </citation>
    <scope>NUCLEOTIDE SEQUENCE</scope>
</reference>
<name>A0A7R9E346_9NEOP</name>
<dbReference type="EMBL" id="OB793211">
    <property type="protein sequence ID" value="CAD7426503.1"/>
    <property type="molecule type" value="Genomic_DNA"/>
</dbReference>
<evidence type="ECO:0000256" key="1">
    <source>
        <dbReference type="SAM" id="SignalP"/>
    </source>
</evidence>
<feature type="chain" id="PRO_5031443121" evidence="1">
    <location>
        <begin position="17"/>
        <end position="377"/>
    </location>
</feature>
<evidence type="ECO:0000313" key="2">
    <source>
        <dbReference type="EMBL" id="CAD7426503.1"/>
    </source>
</evidence>
<proteinExistence type="predicted"/>
<organism evidence="2">
    <name type="scientific">Timema monikensis</name>
    <dbReference type="NCBI Taxonomy" id="170555"/>
    <lineage>
        <taxon>Eukaryota</taxon>
        <taxon>Metazoa</taxon>
        <taxon>Ecdysozoa</taxon>
        <taxon>Arthropoda</taxon>
        <taxon>Hexapoda</taxon>
        <taxon>Insecta</taxon>
        <taxon>Pterygota</taxon>
        <taxon>Neoptera</taxon>
        <taxon>Polyneoptera</taxon>
        <taxon>Phasmatodea</taxon>
        <taxon>Timematodea</taxon>
        <taxon>Timematoidea</taxon>
        <taxon>Timematidae</taxon>
        <taxon>Timema</taxon>
    </lineage>
</organism>
<keyword evidence="1" id="KW-0732">Signal</keyword>
<accession>A0A7R9E346</accession>
<protein>
    <submittedName>
        <fullName evidence="2">Uncharacterized protein</fullName>
    </submittedName>
</protein>
<sequence>MASLAVTILLSSSTEAVSSLAVTRLATKRCCVEAGLCIPHDITLKRSQTVGDRDGQGVMAYIFGYLTLSLKVHQNLVKKLLNNNHIGRLQNGVFTGLKELRYLRQDLAELSGASRRNRGPCFRIQALVELPGVSRRHRGPCFRTQALVELPGVSKRNRGPCFMRQALNTGFGRTTWGFKEEQRALFQETGFGRTTWGFKEEQRALFQNTGFGRTTWGFKEEQRAWFRETGFGHAIVEQRKHRILLFALAILLCTNYTNGFGIGKVEFRGSELTFAWRESGLTFTGGGGKPQCIQPGSNPDLPIIDSLVQHDSSATCGLSNNAVDALYTQGTADMKLGRFSTRVFLVAWLASLPLKQRLISGEFPPCSIAHDSLHRLP</sequence>
<gene>
    <name evidence="2" type="ORF">TMSB3V08_LOCUS3387</name>
</gene>
<feature type="signal peptide" evidence="1">
    <location>
        <begin position="1"/>
        <end position="16"/>
    </location>
</feature>